<sequence>MQLSDDLRILVTGGSGFLGASIVAALLERHTGWRVSILDLRRPSEKILIRLERYLQADIADESSVKAAFKDYHPDLVIHTAGIIPARQLRYSTRTEDWERVKSINYDGTRHVLAATLTSGCRRFVYTSSCTTVIDDLDHDYYNVDETVPLGLATLHYGKSKTLAEQHVLDPSHAKEYGLLACALRPCTIIGPGDPAVIALIHDLIVKRETNFIIGDGDNLYDWMYIDNAVLAHILAAENLLTSQTAAGEAFFISNQEPAYFWDFLAAIWAEFDHVPRRRWYIPVGLAWVAGWAAEWVTWATGGAATLDRGSIKDGIRTVFLNNDKARSVLGYVPVVGLAEGVRLACDDFKKQMATRNTANGILNEKTKG</sequence>
<organism evidence="4 5">
    <name type="scientific">Recurvomyces mirabilis</name>
    <dbReference type="NCBI Taxonomy" id="574656"/>
    <lineage>
        <taxon>Eukaryota</taxon>
        <taxon>Fungi</taxon>
        <taxon>Dikarya</taxon>
        <taxon>Ascomycota</taxon>
        <taxon>Pezizomycotina</taxon>
        <taxon>Dothideomycetes</taxon>
        <taxon>Dothideomycetidae</taxon>
        <taxon>Mycosphaerellales</taxon>
        <taxon>Teratosphaeriaceae</taxon>
        <taxon>Recurvomyces</taxon>
    </lineage>
</organism>
<comment type="similarity">
    <text evidence="1">Belongs to the 3-beta-HSD family.</text>
</comment>
<gene>
    <name evidence="4" type="ORF">LTR78_002391</name>
</gene>
<dbReference type="SMART" id="SM00822">
    <property type="entry name" value="PKS_KR"/>
    <property type="match status" value="1"/>
</dbReference>
<accession>A0AAE0WSZ3</accession>
<comment type="caution">
    <text evidence="4">The sequence shown here is derived from an EMBL/GenBank/DDBJ whole genome shotgun (WGS) entry which is preliminary data.</text>
</comment>
<dbReference type="InterPro" id="IPR057326">
    <property type="entry name" value="KR_dom"/>
</dbReference>
<reference evidence="4" key="1">
    <citation type="submission" date="2023-07" db="EMBL/GenBank/DDBJ databases">
        <title>Black Yeasts Isolated from many extreme environments.</title>
        <authorList>
            <person name="Coleine C."/>
            <person name="Stajich J.E."/>
            <person name="Selbmann L."/>
        </authorList>
    </citation>
    <scope>NUCLEOTIDE SEQUENCE</scope>
    <source>
        <strain evidence="4">CCFEE 5485</strain>
    </source>
</reference>
<dbReference type="SUPFAM" id="SSF51735">
    <property type="entry name" value="NAD(P)-binding Rossmann-fold domains"/>
    <property type="match status" value="1"/>
</dbReference>
<dbReference type="EMBL" id="JAUTXT010000006">
    <property type="protein sequence ID" value="KAK3677541.1"/>
    <property type="molecule type" value="Genomic_DNA"/>
</dbReference>
<dbReference type="Gene3D" id="3.40.50.720">
    <property type="entry name" value="NAD(P)-binding Rossmann-like Domain"/>
    <property type="match status" value="1"/>
</dbReference>
<keyword evidence="5" id="KW-1185">Reference proteome</keyword>
<dbReference type="AlphaFoldDB" id="A0AAE0WSZ3"/>
<dbReference type="PANTHER" id="PTHR43245">
    <property type="entry name" value="BIFUNCTIONAL POLYMYXIN RESISTANCE PROTEIN ARNA"/>
    <property type="match status" value="1"/>
</dbReference>
<dbReference type="Pfam" id="PF01073">
    <property type="entry name" value="3Beta_HSD"/>
    <property type="match status" value="1"/>
</dbReference>
<dbReference type="InterPro" id="IPR050177">
    <property type="entry name" value="Lipid_A_modif_metabolic_enz"/>
</dbReference>
<dbReference type="PANTHER" id="PTHR43245:SF51">
    <property type="entry name" value="SHORT CHAIN DEHYDROGENASE_REDUCTASE FAMILY 42E, MEMBER 2"/>
    <property type="match status" value="1"/>
</dbReference>
<dbReference type="InterPro" id="IPR036291">
    <property type="entry name" value="NAD(P)-bd_dom_sf"/>
</dbReference>
<dbReference type="GO" id="GO:0006694">
    <property type="term" value="P:steroid biosynthetic process"/>
    <property type="evidence" value="ECO:0007669"/>
    <property type="project" value="InterPro"/>
</dbReference>
<evidence type="ECO:0000256" key="1">
    <source>
        <dbReference type="ARBA" id="ARBA00009219"/>
    </source>
</evidence>
<dbReference type="GO" id="GO:0016616">
    <property type="term" value="F:oxidoreductase activity, acting on the CH-OH group of donors, NAD or NADP as acceptor"/>
    <property type="evidence" value="ECO:0007669"/>
    <property type="project" value="InterPro"/>
</dbReference>
<evidence type="ECO:0000256" key="2">
    <source>
        <dbReference type="ARBA" id="ARBA00023002"/>
    </source>
</evidence>
<evidence type="ECO:0000259" key="3">
    <source>
        <dbReference type="SMART" id="SM00822"/>
    </source>
</evidence>
<protein>
    <recommendedName>
        <fullName evidence="3">Ketoreductase domain-containing protein</fullName>
    </recommendedName>
</protein>
<evidence type="ECO:0000313" key="5">
    <source>
        <dbReference type="Proteomes" id="UP001274830"/>
    </source>
</evidence>
<dbReference type="Proteomes" id="UP001274830">
    <property type="component" value="Unassembled WGS sequence"/>
</dbReference>
<name>A0AAE0WSZ3_9PEZI</name>
<feature type="domain" description="Ketoreductase" evidence="3">
    <location>
        <begin position="7"/>
        <end position="223"/>
    </location>
</feature>
<proteinExistence type="inferred from homology"/>
<evidence type="ECO:0000313" key="4">
    <source>
        <dbReference type="EMBL" id="KAK3677541.1"/>
    </source>
</evidence>
<dbReference type="InterPro" id="IPR002225">
    <property type="entry name" value="3Beta_OHSteriod_DH/Estase"/>
</dbReference>
<keyword evidence="2" id="KW-0560">Oxidoreductase</keyword>